<dbReference type="SUPFAM" id="SSF52172">
    <property type="entry name" value="CheY-like"/>
    <property type="match status" value="1"/>
</dbReference>
<feature type="region of interest" description="Disordered" evidence="6">
    <location>
        <begin position="125"/>
        <end position="154"/>
    </location>
</feature>
<gene>
    <name evidence="8" type="ORF">FPL14_15985</name>
</gene>
<proteinExistence type="predicted"/>
<keyword evidence="1 5" id="KW-0597">Phosphoprotein</keyword>
<evidence type="ECO:0000256" key="1">
    <source>
        <dbReference type="ARBA" id="ARBA00022553"/>
    </source>
</evidence>
<keyword evidence="9" id="KW-1185">Reference proteome</keyword>
<dbReference type="EMBL" id="CP041969">
    <property type="protein sequence ID" value="QMV42532.1"/>
    <property type="molecule type" value="Genomic_DNA"/>
</dbReference>
<evidence type="ECO:0000313" key="9">
    <source>
        <dbReference type="Proteomes" id="UP000515679"/>
    </source>
</evidence>
<feature type="modified residue" description="4-aspartylphosphate" evidence="5">
    <location>
        <position position="55"/>
    </location>
</feature>
<dbReference type="InterPro" id="IPR001789">
    <property type="entry name" value="Sig_transdc_resp-reg_receiver"/>
</dbReference>
<name>A0A7G5BZZ8_9BACL</name>
<dbReference type="GO" id="GO:0000160">
    <property type="term" value="P:phosphorelay signal transduction system"/>
    <property type="evidence" value="ECO:0007669"/>
    <property type="project" value="InterPro"/>
</dbReference>
<protein>
    <submittedName>
        <fullName evidence="8">Response regulator</fullName>
    </submittedName>
</protein>
<evidence type="ECO:0000256" key="5">
    <source>
        <dbReference type="PROSITE-ProRule" id="PRU00169"/>
    </source>
</evidence>
<dbReference type="InterPro" id="IPR039420">
    <property type="entry name" value="WalR-like"/>
</dbReference>
<dbReference type="Gene3D" id="3.40.50.2300">
    <property type="match status" value="1"/>
</dbReference>
<dbReference type="CDD" id="cd17536">
    <property type="entry name" value="REC_YesN-like"/>
    <property type="match status" value="1"/>
</dbReference>
<dbReference type="PANTHER" id="PTHR43214">
    <property type="entry name" value="TWO-COMPONENT RESPONSE REGULATOR"/>
    <property type="match status" value="1"/>
</dbReference>
<organism evidence="8 9">
    <name type="scientific">Cohnella cholangitidis</name>
    <dbReference type="NCBI Taxonomy" id="2598458"/>
    <lineage>
        <taxon>Bacteria</taxon>
        <taxon>Bacillati</taxon>
        <taxon>Bacillota</taxon>
        <taxon>Bacilli</taxon>
        <taxon>Bacillales</taxon>
        <taxon>Paenibacillaceae</taxon>
        <taxon>Cohnella</taxon>
    </lineage>
</organism>
<dbReference type="SMART" id="SM00448">
    <property type="entry name" value="REC"/>
    <property type="match status" value="1"/>
</dbReference>
<dbReference type="PROSITE" id="PS50110">
    <property type="entry name" value="RESPONSE_REGULATORY"/>
    <property type="match status" value="1"/>
</dbReference>
<dbReference type="GO" id="GO:0003677">
    <property type="term" value="F:DNA binding"/>
    <property type="evidence" value="ECO:0007669"/>
    <property type="project" value="UniProtKB-KW"/>
</dbReference>
<evidence type="ECO:0000256" key="4">
    <source>
        <dbReference type="ARBA" id="ARBA00023163"/>
    </source>
</evidence>
<keyword evidence="2" id="KW-0805">Transcription regulation</keyword>
<dbReference type="RefSeq" id="WP_182298589.1">
    <property type="nucleotide sequence ID" value="NZ_CP041969.1"/>
</dbReference>
<dbReference type="AlphaFoldDB" id="A0A7G5BZZ8"/>
<dbReference type="Proteomes" id="UP000515679">
    <property type="component" value="Chromosome"/>
</dbReference>
<evidence type="ECO:0000256" key="2">
    <source>
        <dbReference type="ARBA" id="ARBA00023015"/>
    </source>
</evidence>
<evidence type="ECO:0000256" key="6">
    <source>
        <dbReference type="SAM" id="MobiDB-lite"/>
    </source>
</evidence>
<dbReference type="Pfam" id="PF00072">
    <property type="entry name" value="Response_reg"/>
    <property type="match status" value="1"/>
</dbReference>
<evidence type="ECO:0000256" key="3">
    <source>
        <dbReference type="ARBA" id="ARBA00023125"/>
    </source>
</evidence>
<sequence length="180" mass="19631">MVKVVIVDDEMIVRHAVKTLIRWDESRFEYVGAAANGASALELVRETGADIVITDIKMPEMDGLELIKRLTAEGFDGEVLVLSNYNDFELVREALKCGAHDYMLKLTLKTESFMQTLEDMAGKLDGETRAGASPDGNAGGGRPERGQESDFFPASGDGRLAVRFYAVARRPFPGSGSARV</sequence>
<dbReference type="InterPro" id="IPR011006">
    <property type="entry name" value="CheY-like_superfamily"/>
</dbReference>
<dbReference type="KEGG" id="cchl:FPL14_15985"/>
<reference evidence="8 9" key="1">
    <citation type="submission" date="2019-07" db="EMBL/GenBank/DDBJ databases">
        <authorList>
            <person name="Kim J.K."/>
            <person name="Cheong H.-M."/>
            <person name="Choi Y."/>
            <person name="Hwang K.J."/>
            <person name="Lee S."/>
            <person name="Choi C."/>
        </authorList>
    </citation>
    <scope>NUCLEOTIDE SEQUENCE [LARGE SCALE GENOMIC DNA]</scope>
    <source>
        <strain evidence="8 9">KS 22</strain>
    </source>
</reference>
<accession>A0A7G5BZZ8</accession>
<evidence type="ECO:0000259" key="7">
    <source>
        <dbReference type="PROSITE" id="PS50110"/>
    </source>
</evidence>
<evidence type="ECO:0000313" key="8">
    <source>
        <dbReference type="EMBL" id="QMV42532.1"/>
    </source>
</evidence>
<dbReference type="GO" id="GO:0010468">
    <property type="term" value="P:regulation of gene expression"/>
    <property type="evidence" value="ECO:0007669"/>
    <property type="project" value="UniProtKB-ARBA"/>
</dbReference>
<keyword evidence="4" id="KW-0804">Transcription</keyword>
<feature type="domain" description="Response regulatory" evidence="7">
    <location>
        <begin position="3"/>
        <end position="120"/>
    </location>
</feature>
<keyword evidence="3" id="KW-0238">DNA-binding</keyword>